<feature type="domain" description="Protein ENHANCED DISEASE RESISTANCE 2 C-terminal" evidence="1">
    <location>
        <begin position="91"/>
        <end position="304"/>
    </location>
</feature>
<dbReference type="AlphaFoldDB" id="A0A0D3KY39"/>
<dbReference type="GeneID" id="17285944"/>
<reference evidence="2" key="2">
    <citation type="submission" date="2024-10" db="UniProtKB">
        <authorList>
            <consortium name="EnsemblProtists"/>
        </authorList>
    </citation>
    <scope>IDENTIFICATION</scope>
</reference>
<reference evidence="3" key="1">
    <citation type="journal article" date="2013" name="Nature">
        <title>Pan genome of the phytoplankton Emiliania underpins its global distribution.</title>
        <authorList>
            <person name="Read B.A."/>
            <person name="Kegel J."/>
            <person name="Klute M.J."/>
            <person name="Kuo A."/>
            <person name="Lefebvre S.C."/>
            <person name="Maumus F."/>
            <person name="Mayer C."/>
            <person name="Miller J."/>
            <person name="Monier A."/>
            <person name="Salamov A."/>
            <person name="Young J."/>
            <person name="Aguilar M."/>
            <person name="Claverie J.M."/>
            <person name="Frickenhaus S."/>
            <person name="Gonzalez K."/>
            <person name="Herman E.K."/>
            <person name="Lin Y.C."/>
            <person name="Napier J."/>
            <person name="Ogata H."/>
            <person name="Sarno A.F."/>
            <person name="Shmutz J."/>
            <person name="Schroeder D."/>
            <person name="de Vargas C."/>
            <person name="Verret F."/>
            <person name="von Dassow P."/>
            <person name="Valentin K."/>
            <person name="Van de Peer Y."/>
            <person name="Wheeler G."/>
            <person name="Dacks J.B."/>
            <person name="Delwiche C.F."/>
            <person name="Dyhrman S.T."/>
            <person name="Glockner G."/>
            <person name="John U."/>
            <person name="Richards T."/>
            <person name="Worden A.Z."/>
            <person name="Zhang X."/>
            <person name="Grigoriev I.V."/>
            <person name="Allen A.E."/>
            <person name="Bidle K."/>
            <person name="Borodovsky M."/>
            <person name="Bowler C."/>
            <person name="Brownlee C."/>
            <person name="Cock J.M."/>
            <person name="Elias M."/>
            <person name="Gladyshev V.N."/>
            <person name="Groth M."/>
            <person name="Guda C."/>
            <person name="Hadaegh A."/>
            <person name="Iglesias-Rodriguez M.D."/>
            <person name="Jenkins J."/>
            <person name="Jones B.M."/>
            <person name="Lawson T."/>
            <person name="Leese F."/>
            <person name="Lindquist E."/>
            <person name="Lobanov A."/>
            <person name="Lomsadze A."/>
            <person name="Malik S.B."/>
            <person name="Marsh M.E."/>
            <person name="Mackinder L."/>
            <person name="Mock T."/>
            <person name="Mueller-Roeber B."/>
            <person name="Pagarete A."/>
            <person name="Parker M."/>
            <person name="Probert I."/>
            <person name="Quesneville H."/>
            <person name="Raines C."/>
            <person name="Rensing S.A."/>
            <person name="Riano-Pachon D.M."/>
            <person name="Richier S."/>
            <person name="Rokitta S."/>
            <person name="Shiraiwa Y."/>
            <person name="Soanes D.M."/>
            <person name="van der Giezen M."/>
            <person name="Wahlund T.M."/>
            <person name="Williams B."/>
            <person name="Wilson W."/>
            <person name="Wolfe G."/>
            <person name="Wurch L.L."/>
        </authorList>
    </citation>
    <scope>NUCLEOTIDE SEQUENCE</scope>
</reference>
<dbReference type="Proteomes" id="UP000013827">
    <property type="component" value="Unassembled WGS sequence"/>
</dbReference>
<keyword evidence="3" id="KW-1185">Reference proteome</keyword>
<protein>
    <recommendedName>
        <fullName evidence="1">Protein ENHANCED DISEASE RESISTANCE 2 C-terminal domain-containing protein</fullName>
    </recommendedName>
</protein>
<evidence type="ECO:0000313" key="3">
    <source>
        <dbReference type="Proteomes" id="UP000013827"/>
    </source>
</evidence>
<organism evidence="2 3">
    <name type="scientific">Emiliania huxleyi (strain CCMP1516)</name>
    <dbReference type="NCBI Taxonomy" id="280463"/>
    <lineage>
        <taxon>Eukaryota</taxon>
        <taxon>Haptista</taxon>
        <taxon>Haptophyta</taxon>
        <taxon>Prymnesiophyceae</taxon>
        <taxon>Isochrysidales</taxon>
        <taxon>Noelaerhabdaceae</taxon>
        <taxon>Emiliania</taxon>
    </lineage>
</organism>
<dbReference type="KEGG" id="ehx:EMIHUDRAFT_222396"/>
<dbReference type="EnsemblProtists" id="EOD40674">
    <property type="protein sequence ID" value="EOD40674"/>
    <property type="gene ID" value="EMIHUDRAFT_222396"/>
</dbReference>
<dbReference type="PaxDb" id="2903-EOD40674"/>
<accession>A0A0D3KY39</accession>
<dbReference type="HOGENOM" id="CLU_830089_0_0_1"/>
<evidence type="ECO:0000259" key="1">
    <source>
        <dbReference type="Pfam" id="PF07059"/>
    </source>
</evidence>
<dbReference type="InterPro" id="IPR009769">
    <property type="entry name" value="EDR2_C"/>
</dbReference>
<dbReference type="RefSeq" id="XP_005793103.1">
    <property type="nucleotide sequence ID" value="XM_005793046.1"/>
</dbReference>
<name>A0A0D3KY39_EMIH1</name>
<dbReference type="PANTHER" id="PTHR31558:SF3">
    <property type="entry name" value="CW14 PROTEIN"/>
    <property type="match status" value="1"/>
</dbReference>
<sequence length="335" mass="36963">MRANSLVGDLNRVLTMVSLVSWGLSTEATRLAFQATITFLLYLMCQRISLICARLNEQQRKPGITPLAGSAKMDAGASLPQASAASDDHAWMPSPARGFSVRGPTYHRDGRKVPSAVAFGRVVAMDTLRCPRKPMHLLQHGLIRLPAGSSDWREPYAEWLVVVQMLPMRMRHTLFTSAATDGDTFCLVTYVRLSPGIAAAYDGDAPPRGAAEVLKRFLLRAYRDEGVADALKEIGLVANLDAAAKLLLRPVAALLRRFNGKPVLTRPQHVFFRGEVFGERYLEIDLDGHQFSYGTRSAINKARGEEQMPEQLLCGCRLLRLLEERAAGGTNRVCM</sequence>
<dbReference type="STRING" id="2903.R1G494"/>
<dbReference type="Pfam" id="PF07059">
    <property type="entry name" value="EDR2_C"/>
    <property type="match status" value="1"/>
</dbReference>
<dbReference type="PANTHER" id="PTHR31558">
    <property type="entry name" value="CW14 PROTEIN"/>
    <property type="match status" value="1"/>
</dbReference>
<proteinExistence type="predicted"/>
<evidence type="ECO:0000313" key="2">
    <source>
        <dbReference type="EnsemblProtists" id="EOD40674"/>
    </source>
</evidence>